<sequence>MDRINKRFGALAEPLLKARAAFTRAKQSTQRVLEKVGFEPVEDEVSDGP</sequence>
<gene>
    <name evidence="1" type="ORF">N8E88_02810</name>
</gene>
<keyword evidence="2" id="KW-1185">Reference proteome</keyword>
<accession>A0ACD4CVY1</accession>
<reference evidence="1" key="1">
    <citation type="submission" date="2022-09" db="EMBL/GenBank/DDBJ databases">
        <title>Interaction between co-microsymbionts with complementary sets of symbiotic genes in legume-rhizobium systems.</title>
        <authorList>
            <person name="Safronova V."/>
            <person name="Sazanova A."/>
            <person name="Afonin A."/>
            <person name="Chirak E."/>
        </authorList>
    </citation>
    <scope>NUCLEOTIDE SEQUENCE</scope>
    <source>
        <strain evidence="1">A18/3m</strain>
    </source>
</reference>
<dbReference type="EMBL" id="CP104970">
    <property type="protein sequence ID" value="UXN57758.1"/>
    <property type="molecule type" value="Genomic_DNA"/>
</dbReference>
<evidence type="ECO:0000313" key="1">
    <source>
        <dbReference type="EMBL" id="UXN57758.1"/>
    </source>
</evidence>
<organism evidence="1 2">
    <name type="scientific">Phyllobacterium zundukense</name>
    <dbReference type="NCBI Taxonomy" id="1867719"/>
    <lineage>
        <taxon>Bacteria</taxon>
        <taxon>Pseudomonadati</taxon>
        <taxon>Pseudomonadota</taxon>
        <taxon>Alphaproteobacteria</taxon>
        <taxon>Hyphomicrobiales</taxon>
        <taxon>Phyllobacteriaceae</taxon>
        <taxon>Phyllobacterium</taxon>
    </lineage>
</organism>
<proteinExistence type="predicted"/>
<keyword evidence="1" id="KW-0614">Plasmid</keyword>
<evidence type="ECO:0000313" key="2">
    <source>
        <dbReference type="Proteomes" id="UP001061991"/>
    </source>
</evidence>
<protein>
    <submittedName>
        <fullName evidence="1">Uncharacterized protein</fullName>
    </submittedName>
</protein>
<geneLocation type="plasmid" evidence="1 2">
    <name>p_unnamed3</name>
</geneLocation>
<dbReference type="Proteomes" id="UP001061991">
    <property type="component" value="Plasmid p_unnamed3"/>
</dbReference>
<name>A0ACD4CVY1_9HYPH</name>